<dbReference type="InterPro" id="IPR035965">
    <property type="entry name" value="PAS-like_dom_sf"/>
</dbReference>
<dbReference type="Proteomes" id="UP000663825">
    <property type="component" value="Unassembled WGS sequence"/>
</dbReference>
<evidence type="ECO:0000313" key="4">
    <source>
        <dbReference type="EMBL" id="CAF3200978.1"/>
    </source>
</evidence>
<accession>A0A818WFH7</accession>
<dbReference type="NCBIfam" id="TIGR00229">
    <property type="entry name" value="sensory_box"/>
    <property type="match status" value="1"/>
</dbReference>
<dbReference type="InterPro" id="IPR050933">
    <property type="entry name" value="Circadian_TF"/>
</dbReference>
<evidence type="ECO:0000313" key="12">
    <source>
        <dbReference type="Proteomes" id="UP000663873"/>
    </source>
</evidence>
<feature type="domain" description="BHLH" evidence="3">
    <location>
        <begin position="22"/>
        <end position="80"/>
    </location>
</feature>
<dbReference type="EMBL" id="CAJOBO010000181">
    <property type="protein sequence ID" value="CAF4154504.1"/>
    <property type="molecule type" value="Genomic_DNA"/>
</dbReference>
<dbReference type="EMBL" id="CAJNYU010003859">
    <property type="protein sequence ID" value="CAF3708273.1"/>
    <property type="molecule type" value="Genomic_DNA"/>
</dbReference>
<dbReference type="EMBL" id="CAJNYT010005232">
    <property type="protein sequence ID" value="CAF3723418.1"/>
    <property type="molecule type" value="Genomic_DNA"/>
</dbReference>
<keyword evidence="12" id="KW-1185">Reference proteome</keyword>
<evidence type="ECO:0000259" key="3">
    <source>
        <dbReference type="PROSITE" id="PS50888"/>
    </source>
</evidence>
<sequence length="576" mass="66430">MNKSTKKLKRTHSKSDAKQSPSKRQFRNENEKRRRDLFSKLITNLEDLLSIKQICPTNDQNNKFDKASILRQTVQYLQKHRHHLTNDEKVEVSNKKSTASKRNHVLDFSWKPSSDIVNIEEWLQIAIESLNCFLLVVKSNPYNTEIVYVSKNISSYLGYSQHEILNQSLFKFIFPSYHDRLRDYLINDHRVLESCDVSWKRAFSDDYEQCTIIGAFRNINENEKYLMSIVKLNTLDRTLIINNESSSEEFVTHLNIYGKFIFIDAKARQYLGYSSFELIGRTFFDFVHPDDLSIIVRAHQLWKENGNGKSDPYRFLSKGQQWLFLQTHSQVQINSWNGKPESYICTTNIIQSSNDSLQNQLSFISTDALSNNSNIESVSVPSTTATTTVTSPTENPPEKNSSSESEITSFLSHLGSGIYRKNIREKLIERRKSKEAEIRVRQEEIQVIDDMLEFINQYQIKHPSTNQVIYQQTKNLVREEFPLNVFDTNSDSTLIHHPLSDAIEHFTLPAHAKDDVIIDPLSSLFSPLSTTFNIPSPIVQLSNPSSNNDSVDDITCLTPMKNSSKDRPYSPNSFPS</sequence>
<evidence type="ECO:0000313" key="6">
    <source>
        <dbReference type="EMBL" id="CAF3708273.1"/>
    </source>
</evidence>
<dbReference type="Gene3D" id="3.30.450.20">
    <property type="entry name" value="PAS domain"/>
    <property type="match status" value="2"/>
</dbReference>
<feature type="region of interest" description="Disordered" evidence="1">
    <location>
        <begin position="375"/>
        <end position="406"/>
    </location>
</feature>
<name>A0A818WFH7_9BILA</name>
<dbReference type="InterPro" id="IPR000014">
    <property type="entry name" value="PAS"/>
</dbReference>
<feature type="domain" description="PAS" evidence="2">
    <location>
        <begin position="119"/>
        <end position="195"/>
    </location>
</feature>
<dbReference type="Gene3D" id="4.10.280.10">
    <property type="entry name" value="Helix-loop-helix DNA-binding domain"/>
    <property type="match status" value="1"/>
</dbReference>
<evidence type="ECO:0000313" key="7">
    <source>
        <dbReference type="EMBL" id="CAF3723418.1"/>
    </source>
</evidence>
<dbReference type="EMBL" id="CAJNYD010000058">
    <property type="protein sequence ID" value="CAF3200978.1"/>
    <property type="molecule type" value="Genomic_DNA"/>
</dbReference>
<evidence type="ECO:0000313" key="9">
    <source>
        <dbReference type="EMBL" id="CAF4298276.1"/>
    </source>
</evidence>
<dbReference type="InterPro" id="IPR011598">
    <property type="entry name" value="bHLH_dom"/>
</dbReference>
<dbReference type="CDD" id="cd00130">
    <property type="entry name" value="PAS"/>
    <property type="match status" value="2"/>
</dbReference>
<dbReference type="PANTHER" id="PTHR23042">
    <property type="entry name" value="CIRCADIAN PROTEIN CLOCK/ARNT/BMAL/PAS"/>
    <property type="match status" value="1"/>
</dbReference>
<dbReference type="SUPFAM" id="SSF47459">
    <property type="entry name" value="HLH, helix-loop-helix DNA-binding domain"/>
    <property type="match status" value="1"/>
</dbReference>
<dbReference type="EMBL" id="CAJOBP010001617">
    <property type="protein sequence ID" value="CAF4298276.1"/>
    <property type="molecule type" value="Genomic_DNA"/>
</dbReference>
<feature type="region of interest" description="Disordered" evidence="1">
    <location>
        <begin position="541"/>
        <end position="576"/>
    </location>
</feature>
<protein>
    <submittedName>
        <fullName evidence="7">Uncharacterized protein</fullName>
    </submittedName>
</protein>
<evidence type="ECO:0000313" key="8">
    <source>
        <dbReference type="EMBL" id="CAF4154504.1"/>
    </source>
</evidence>
<dbReference type="SMART" id="SM00353">
    <property type="entry name" value="HLH"/>
    <property type="match status" value="1"/>
</dbReference>
<dbReference type="SMART" id="SM00091">
    <property type="entry name" value="PAS"/>
    <property type="match status" value="2"/>
</dbReference>
<dbReference type="PROSITE" id="PS50888">
    <property type="entry name" value="BHLH"/>
    <property type="match status" value="1"/>
</dbReference>
<evidence type="ECO:0000313" key="5">
    <source>
        <dbReference type="EMBL" id="CAF3378633.1"/>
    </source>
</evidence>
<dbReference type="Proteomes" id="UP000663873">
    <property type="component" value="Unassembled WGS sequence"/>
</dbReference>
<dbReference type="OrthoDB" id="411251at2759"/>
<dbReference type="GO" id="GO:0046983">
    <property type="term" value="F:protein dimerization activity"/>
    <property type="evidence" value="ECO:0007669"/>
    <property type="project" value="InterPro"/>
</dbReference>
<dbReference type="Proteomes" id="UP000663872">
    <property type="component" value="Unassembled WGS sequence"/>
</dbReference>
<dbReference type="Proteomes" id="UP000663833">
    <property type="component" value="Unassembled WGS sequence"/>
</dbReference>
<feature type="compositionally biased region" description="Basic residues" evidence="1">
    <location>
        <begin position="1"/>
        <end position="12"/>
    </location>
</feature>
<feature type="domain" description="PAS" evidence="2">
    <location>
        <begin position="236"/>
        <end position="306"/>
    </location>
</feature>
<dbReference type="InterPro" id="IPR013767">
    <property type="entry name" value="PAS_fold"/>
</dbReference>
<feature type="region of interest" description="Disordered" evidence="1">
    <location>
        <begin position="1"/>
        <end position="31"/>
    </location>
</feature>
<dbReference type="Pfam" id="PF14598">
    <property type="entry name" value="PAS_11"/>
    <property type="match status" value="1"/>
</dbReference>
<comment type="caution">
    <text evidence="7">The sequence shown here is derived from an EMBL/GenBank/DDBJ whole genome shotgun (WGS) entry which is preliminary data.</text>
</comment>
<dbReference type="Proteomes" id="UP000663869">
    <property type="component" value="Unassembled WGS sequence"/>
</dbReference>
<dbReference type="EMBL" id="CAJNXB010004502">
    <property type="protein sequence ID" value="CAF3378633.1"/>
    <property type="molecule type" value="Genomic_DNA"/>
</dbReference>
<evidence type="ECO:0000313" key="10">
    <source>
        <dbReference type="EMBL" id="CAF4525679.1"/>
    </source>
</evidence>
<feature type="compositionally biased region" description="Low complexity" evidence="1">
    <location>
        <begin position="376"/>
        <end position="406"/>
    </location>
</feature>
<gene>
    <name evidence="6" type="ORF">FME351_LOCUS28215</name>
    <name evidence="7" type="ORF">GRG538_LOCUS29797</name>
    <name evidence="8" type="ORF">HFQ381_LOCUS4565</name>
    <name evidence="4" type="ORF">LUA448_LOCUS2212</name>
    <name evidence="5" type="ORF">TIS948_LOCUS25740</name>
    <name evidence="10" type="ORF">TSG867_LOCUS22899</name>
    <name evidence="9" type="ORF">UJA718_LOCUS12466</name>
</gene>
<dbReference type="SUPFAM" id="SSF55785">
    <property type="entry name" value="PYP-like sensor domain (PAS domain)"/>
    <property type="match status" value="2"/>
</dbReference>
<dbReference type="Pfam" id="PF00989">
    <property type="entry name" value="PAS"/>
    <property type="match status" value="1"/>
</dbReference>
<reference evidence="7" key="1">
    <citation type="submission" date="2021-02" db="EMBL/GenBank/DDBJ databases">
        <authorList>
            <person name="Nowell W R."/>
        </authorList>
    </citation>
    <scope>NUCLEOTIDE SEQUENCE</scope>
</reference>
<proteinExistence type="predicted"/>
<dbReference type="InterPro" id="IPR036638">
    <property type="entry name" value="HLH_DNA-bd_sf"/>
</dbReference>
<evidence type="ECO:0000259" key="2">
    <source>
        <dbReference type="PROSITE" id="PS50112"/>
    </source>
</evidence>
<dbReference type="AlphaFoldDB" id="A0A818WFH7"/>
<organism evidence="7 11">
    <name type="scientific">Rotaria socialis</name>
    <dbReference type="NCBI Taxonomy" id="392032"/>
    <lineage>
        <taxon>Eukaryota</taxon>
        <taxon>Metazoa</taxon>
        <taxon>Spiralia</taxon>
        <taxon>Gnathifera</taxon>
        <taxon>Rotifera</taxon>
        <taxon>Eurotatoria</taxon>
        <taxon>Bdelloidea</taxon>
        <taxon>Philodinida</taxon>
        <taxon>Philodinidae</taxon>
        <taxon>Rotaria</taxon>
    </lineage>
</organism>
<evidence type="ECO:0000256" key="1">
    <source>
        <dbReference type="SAM" id="MobiDB-lite"/>
    </source>
</evidence>
<evidence type="ECO:0000313" key="11">
    <source>
        <dbReference type="Proteomes" id="UP000663872"/>
    </source>
</evidence>
<dbReference type="PROSITE" id="PS50112">
    <property type="entry name" value="PAS"/>
    <property type="match status" value="2"/>
</dbReference>
<dbReference type="Proteomes" id="UP000663862">
    <property type="component" value="Unassembled WGS sequence"/>
</dbReference>
<dbReference type="Proteomes" id="UP000663851">
    <property type="component" value="Unassembled WGS sequence"/>
</dbReference>
<dbReference type="GO" id="GO:0006355">
    <property type="term" value="P:regulation of DNA-templated transcription"/>
    <property type="evidence" value="ECO:0007669"/>
    <property type="project" value="InterPro"/>
</dbReference>
<dbReference type="EMBL" id="CAJOBQ010001914">
    <property type="protein sequence ID" value="CAF4525679.1"/>
    <property type="molecule type" value="Genomic_DNA"/>
</dbReference>
<dbReference type="Pfam" id="PF00010">
    <property type="entry name" value="HLH"/>
    <property type="match status" value="1"/>
</dbReference>